<dbReference type="RefSeq" id="WP_238803992.1">
    <property type="nucleotide sequence ID" value="NZ_CAKLPY010000001.1"/>
</dbReference>
<evidence type="ECO:0000256" key="1">
    <source>
        <dbReference type="SAM" id="SignalP"/>
    </source>
</evidence>
<feature type="chain" id="PRO_5047474663" description="Outer membrane protein beta-barrel domain-containing protein" evidence="1">
    <location>
        <begin position="21"/>
        <end position="410"/>
    </location>
</feature>
<dbReference type="Proteomes" id="UP000837932">
    <property type="component" value="Unassembled WGS sequence"/>
</dbReference>
<name>A0ABN8EN58_9BACT</name>
<comment type="caution">
    <text evidence="2">The sequence shown here is derived from an EMBL/GenBank/DDBJ whole genome shotgun (WGS) entry which is preliminary data.</text>
</comment>
<sequence>MQKTPHTLILFLFISTFCNAQSNFVKGVLINNQKDTLSGYIDYREWIKSPSEISFKKETNQASSIYNVNDLRGFVIDYNKETYEALSFEFEKLPRHLTKHQFSSLGIYANRKKEIVDKKKFVRLISKGRINLYQFVDSDLDIQFLVKETDKIVPLVYHIIRIDNEIAKLREYQIQLTNLLSDACKKLPIEKTEYSLNEMKDLVDNYNTCFTKNVKLQITPKDKGKFEYGLLGGVSYSTLNYIYPSPYTNSVIILKGKGNLMPIGGIYLNYVLARGRGKIAVVNEFITYSIKSTVKGIDYSHFNIRYLGLQNLIRYKVYLGNPSIYLLLGLSNGLLINNNSFVEISSTGSTRADSREFRKHEEGIVGGIGTSFNKLMIESRYTRGNGFAVEQYTNTPTNRLEIVIKYNLGK</sequence>
<evidence type="ECO:0008006" key="4">
    <source>
        <dbReference type="Google" id="ProtNLM"/>
    </source>
</evidence>
<reference evidence="2" key="1">
    <citation type="submission" date="2021-12" db="EMBL/GenBank/DDBJ databases">
        <authorList>
            <person name="Rodrigo-Torres L."/>
            <person name="Arahal R. D."/>
            <person name="Lucena T."/>
        </authorList>
    </citation>
    <scope>NUCLEOTIDE SEQUENCE</scope>
    <source>
        <strain evidence="2">CECT 8858</strain>
    </source>
</reference>
<keyword evidence="3" id="KW-1185">Reference proteome</keyword>
<feature type="signal peptide" evidence="1">
    <location>
        <begin position="1"/>
        <end position="20"/>
    </location>
</feature>
<dbReference type="EMBL" id="CAKLPY010000001">
    <property type="protein sequence ID" value="CAH0994243.1"/>
    <property type="molecule type" value="Genomic_DNA"/>
</dbReference>
<protein>
    <recommendedName>
        <fullName evidence="4">Outer membrane protein beta-barrel domain-containing protein</fullName>
    </recommendedName>
</protein>
<evidence type="ECO:0000313" key="2">
    <source>
        <dbReference type="EMBL" id="CAH0994243.1"/>
    </source>
</evidence>
<evidence type="ECO:0000313" key="3">
    <source>
        <dbReference type="Proteomes" id="UP000837932"/>
    </source>
</evidence>
<proteinExistence type="predicted"/>
<gene>
    <name evidence="2" type="ORF">EMA8858_00352</name>
</gene>
<keyword evidence="1" id="KW-0732">Signal</keyword>
<accession>A0ABN8EN58</accession>
<organism evidence="2 3">
    <name type="scientific">Emticicia aquatica</name>
    <dbReference type="NCBI Taxonomy" id="1681835"/>
    <lineage>
        <taxon>Bacteria</taxon>
        <taxon>Pseudomonadati</taxon>
        <taxon>Bacteroidota</taxon>
        <taxon>Cytophagia</taxon>
        <taxon>Cytophagales</taxon>
        <taxon>Leadbetterellaceae</taxon>
        <taxon>Emticicia</taxon>
    </lineage>
</organism>